<keyword evidence="4" id="KW-1185">Reference proteome</keyword>
<dbReference type="EMBL" id="JAVRFJ010000013">
    <property type="protein sequence ID" value="MDT0569135.1"/>
    <property type="molecule type" value="Genomic_DNA"/>
</dbReference>
<evidence type="ECO:0000313" key="4">
    <source>
        <dbReference type="Proteomes" id="UP001180737"/>
    </source>
</evidence>
<accession>A0ABU2YXT2</accession>
<proteinExistence type="predicted"/>
<name>A0ABU2YXT2_9ACTN</name>
<dbReference type="RefSeq" id="WP_033526117.1">
    <property type="nucleotide sequence ID" value="NZ_JAVRFJ010000013.1"/>
</dbReference>
<feature type="signal peptide" evidence="1">
    <location>
        <begin position="1"/>
        <end position="40"/>
    </location>
</feature>
<evidence type="ECO:0000259" key="2">
    <source>
        <dbReference type="Pfam" id="PF05257"/>
    </source>
</evidence>
<evidence type="ECO:0000313" key="3">
    <source>
        <dbReference type="EMBL" id="MDT0569135.1"/>
    </source>
</evidence>
<sequence>MSSTIKTDTTKPATAGAPARRAAALLLISALAGGALTAEAASAATASPRSSSAAAAVSLQTAIKTKAQQQVNLSPRNRERAGNCNYYSAVATAPKSGSVGNCKKVGGLQWRTNNWCADFVRYVWKNAGARQKGTDAFAGSFYRARKSIGTWHARGSYVPKVGDAVLYDWDGGTPSLGNNGWDVDHIGIVIGYNPKTKALTTIEGNTTKKGNGGTEGVYQRTRYNTKAGDVVGYVTPKK</sequence>
<gene>
    <name evidence="3" type="ORF">RM704_16920</name>
</gene>
<evidence type="ECO:0000256" key="1">
    <source>
        <dbReference type="SAM" id="SignalP"/>
    </source>
</evidence>
<feature type="chain" id="PRO_5045371523" evidence="1">
    <location>
        <begin position="41"/>
        <end position="238"/>
    </location>
</feature>
<comment type="caution">
    <text evidence="3">The sequence shown here is derived from an EMBL/GenBank/DDBJ whole genome shotgun (WGS) entry which is preliminary data.</text>
</comment>
<dbReference type="Proteomes" id="UP001180737">
    <property type="component" value="Unassembled WGS sequence"/>
</dbReference>
<reference evidence="3" key="1">
    <citation type="submission" date="2024-05" db="EMBL/GenBank/DDBJ databases">
        <title>30 novel species of actinomycetes from the DSMZ collection.</title>
        <authorList>
            <person name="Nouioui I."/>
        </authorList>
    </citation>
    <scope>NUCLEOTIDE SEQUENCE</scope>
    <source>
        <strain evidence="3">DSM 3412</strain>
    </source>
</reference>
<organism evidence="3 4">
    <name type="scientific">Streptomyces gottesmaniae</name>
    <dbReference type="NCBI Taxonomy" id="3075518"/>
    <lineage>
        <taxon>Bacteria</taxon>
        <taxon>Bacillati</taxon>
        <taxon>Actinomycetota</taxon>
        <taxon>Actinomycetes</taxon>
        <taxon>Kitasatosporales</taxon>
        <taxon>Streptomycetaceae</taxon>
        <taxon>Streptomyces</taxon>
    </lineage>
</organism>
<dbReference type="InterPro" id="IPR007921">
    <property type="entry name" value="CHAP_dom"/>
</dbReference>
<dbReference type="InterPro" id="IPR038765">
    <property type="entry name" value="Papain-like_cys_pep_sf"/>
</dbReference>
<keyword evidence="1" id="KW-0732">Signal</keyword>
<dbReference type="SUPFAM" id="SSF54001">
    <property type="entry name" value="Cysteine proteinases"/>
    <property type="match status" value="1"/>
</dbReference>
<protein>
    <submittedName>
        <fullName evidence="3">CHAP domain-containing protein</fullName>
    </submittedName>
</protein>
<dbReference type="Pfam" id="PF05257">
    <property type="entry name" value="CHAP"/>
    <property type="match status" value="1"/>
</dbReference>
<feature type="domain" description="Peptidase C51" evidence="2">
    <location>
        <begin position="112"/>
        <end position="205"/>
    </location>
</feature>